<keyword evidence="1" id="KW-0808">Transferase</keyword>
<evidence type="ECO:0000313" key="1">
    <source>
        <dbReference type="EMBL" id="RVU54945.1"/>
    </source>
</evidence>
<sequence length="187" mass="21676">MRIVKFNYREIVDEVIENMDLKNKCCLDATVGRGHDSLKIISKLGEKGTLYGYDIQEEAIRDTKKLLLDNGYDNFKLFNKCHSELEEDITSQLELIIFNLGYLPKSDKKITTLRESTVKAIEKSLNLLSKSGVLIIVSYLGHENSLEERNGVEEYLKNLNQKLFLVEKREFFNQKNNPPIVYLIGRR</sequence>
<dbReference type="PANTHER" id="PTHR35276">
    <property type="entry name" value="S-ADENOSYL-L-METHIONINE-DEPENDENT METHYLTRANSFERASES SUPERFAMILY PROTEIN"/>
    <property type="match status" value="1"/>
</dbReference>
<dbReference type="GO" id="GO:0032259">
    <property type="term" value="P:methylation"/>
    <property type="evidence" value="ECO:0007669"/>
    <property type="project" value="UniProtKB-KW"/>
</dbReference>
<dbReference type="InterPro" id="IPR010719">
    <property type="entry name" value="MnmM_MeTrfase"/>
</dbReference>
<keyword evidence="2" id="KW-1185">Reference proteome</keyword>
<protein>
    <submittedName>
        <fullName evidence="1">Methyltransferase domain-containing protein</fullName>
    </submittedName>
</protein>
<dbReference type="Proteomes" id="UP000288812">
    <property type="component" value="Unassembled WGS sequence"/>
</dbReference>
<dbReference type="GO" id="GO:0008168">
    <property type="term" value="F:methyltransferase activity"/>
    <property type="evidence" value="ECO:0007669"/>
    <property type="project" value="UniProtKB-KW"/>
</dbReference>
<organism evidence="1 2">
    <name type="scientific">Anaerosphaera multitolerans</name>
    <dbReference type="NCBI Taxonomy" id="2487351"/>
    <lineage>
        <taxon>Bacteria</taxon>
        <taxon>Bacillati</taxon>
        <taxon>Bacillota</taxon>
        <taxon>Tissierellia</taxon>
        <taxon>Tissierellales</taxon>
        <taxon>Peptoniphilaceae</taxon>
        <taxon>Anaerosphaera</taxon>
    </lineage>
</organism>
<dbReference type="EMBL" id="RLIH01000005">
    <property type="protein sequence ID" value="RVU54945.1"/>
    <property type="molecule type" value="Genomic_DNA"/>
</dbReference>
<dbReference type="SUPFAM" id="SSF53335">
    <property type="entry name" value="S-adenosyl-L-methionine-dependent methyltransferases"/>
    <property type="match status" value="1"/>
</dbReference>
<evidence type="ECO:0000313" key="2">
    <source>
        <dbReference type="Proteomes" id="UP000288812"/>
    </source>
</evidence>
<dbReference type="PANTHER" id="PTHR35276:SF1">
    <property type="entry name" value="TRNA (MNM(5)S(2)U34)-METHYLTRANSFERASE, CHLOROPLASTIC"/>
    <property type="match status" value="1"/>
</dbReference>
<keyword evidence="1" id="KW-0489">Methyltransferase</keyword>
<name>A0A437S7B3_9FIRM</name>
<comment type="caution">
    <text evidence="1">The sequence shown here is derived from an EMBL/GenBank/DDBJ whole genome shotgun (WGS) entry which is preliminary data.</text>
</comment>
<dbReference type="AlphaFoldDB" id="A0A437S7B3"/>
<dbReference type="InterPro" id="IPR029063">
    <property type="entry name" value="SAM-dependent_MTases_sf"/>
</dbReference>
<dbReference type="RefSeq" id="WP_127724327.1">
    <property type="nucleotide sequence ID" value="NZ_RLIH01000005.1"/>
</dbReference>
<proteinExistence type="predicted"/>
<reference evidence="1 2" key="1">
    <citation type="submission" date="2018-11" db="EMBL/GenBank/DDBJ databases">
        <title>Genome sequencing and assembly of Anaerosphaera sp. nov., GS7-6-2.</title>
        <authorList>
            <person name="Rettenmaier R."/>
            <person name="Liebl W."/>
            <person name="Zverlov V."/>
        </authorList>
    </citation>
    <scope>NUCLEOTIDE SEQUENCE [LARGE SCALE GENOMIC DNA]</scope>
    <source>
        <strain evidence="1 2">GS7-6-2</strain>
    </source>
</reference>
<dbReference type="Pfam" id="PF06962">
    <property type="entry name" value="rRNA_methylase"/>
    <property type="match status" value="1"/>
</dbReference>
<dbReference type="Gene3D" id="3.40.50.150">
    <property type="entry name" value="Vaccinia Virus protein VP39"/>
    <property type="match status" value="1"/>
</dbReference>
<accession>A0A437S7B3</accession>
<dbReference type="OrthoDB" id="9792989at2"/>
<gene>
    <name evidence="1" type="ORF">EF514_05000</name>
</gene>